<dbReference type="GO" id="GO:0005524">
    <property type="term" value="F:ATP binding"/>
    <property type="evidence" value="ECO:0007669"/>
    <property type="project" value="UniProtKB-KW"/>
</dbReference>
<feature type="transmembrane region" description="Helical" evidence="12">
    <location>
        <begin position="1102"/>
        <end position="1123"/>
    </location>
</feature>
<dbReference type="GO" id="GO:0035974">
    <property type="term" value="C:meiotic spindle pole body"/>
    <property type="evidence" value="ECO:0007669"/>
    <property type="project" value="TreeGrafter"/>
</dbReference>
<comment type="caution">
    <text evidence="14">The sequence shown here is derived from an EMBL/GenBank/DDBJ whole genome shotgun (WGS) entry which is preliminary data.</text>
</comment>
<evidence type="ECO:0000256" key="6">
    <source>
        <dbReference type="ARBA" id="ARBA00022741"/>
    </source>
</evidence>
<feature type="compositionally biased region" description="Polar residues" evidence="11">
    <location>
        <begin position="538"/>
        <end position="554"/>
    </location>
</feature>
<evidence type="ECO:0000256" key="4">
    <source>
        <dbReference type="ARBA" id="ARBA00022490"/>
    </source>
</evidence>
<feature type="compositionally biased region" description="Polar residues" evidence="11">
    <location>
        <begin position="482"/>
        <end position="493"/>
    </location>
</feature>
<proteinExistence type="inferred from homology"/>
<evidence type="ECO:0000313" key="15">
    <source>
        <dbReference type="Proteomes" id="UP000321518"/>
    </source>
</evidence>
<dbReference type="GO" id="GO:0000226">
    <property type="term" value="P:microtubule cytoskeleton organization"/>
    <property type="evidence" value="ECO:0007669"/>
    <property type="project" value="TreeGrafter"/>
</dbReference>
<dbReference type="PANTHER" id="PTHR12688">
    <property type="entry name" value="DYNEIN LIGHT INTERMEDIATE CHAIN"/>
    <property type="match status" value="1"/>
</dbReference>
<keyword evidence="6" id="KW-0547">Nucleotide-binding</keyword>
<dbReference type="GO" id="GO:0005874">
    <property type="term" value="C:microtubule"/>
    <property type="evidence" value="ECO:0007669"/>
    <property type="project" value="UniProtKB-KW"/>
</dbReference>
<evidence type="ECO:0000256" key="2">
    <source>
        <dbReference type="ARBA" id="ARBA00006831"/>
    </source>
</evidence>
<dbReference type="GO" id="GO:0005868">
    <property type="term" value="C:cytoplasmic dynein complex"/>
    <property type="evidence" value="ECO:0007669"/>
    <property type="project" value="InterPro"/>
</dbReference>
<dbReference type="PROSITE" id="PS50250">
    <property type="entry name" value="PCI"/>
    <property type="match status" value="1"/>
</dbReference>
<evidence type="ECO:0000256" key="7">
    <source>
        <dbReference type="ARBA" id="ARBA00022840"/>
    </source>
</evidence>
<keyword evidence="12" id="KW-1133">Transmembrane helix</keyword>
<feature type="compositionally biased region" description="Low complexity" evidence="11">
    <location>
        <begin position="1006"/>
        <end position="1016"/>
    </location>
</feature>
<keyword evidence="5" id="KW-0493">Microtubule</keyword>
<evidence type="ECO:0000256" key="8">
    <source>
        <dbReference type="ARBA" id="ARBA00023017"/>
    </source>
</evidence>
<feature type="region of interest" description="Disordered" evidence="11">
    <location>
        <begin position="972"/>
        <end position="1016"/>
    </location>
</feature>
<evidence type="ECO:0000256" key="11">
    <source>
        <dbReference type="SAM" id="MobiDB-lite"/>
    </source>
</evidence>
<feature type="region of interest" description="Disordered" evidence="11">
    <location>
        <begin position="864"/>
        <end position="883"/>
    </location>
</feature>
<dbReference type="InterPro" id="IPR036388">
    <property type="entry name" value="WH-like_DNA-bd_sf"/>
</dbReference>
<dbReference type="Proteomes" id="UP000321518">
    <property type="component" value="Unassembled WGS sequence"/>
</dbReference>
<sequence>MPMLHISSYAGQIDQAAKFRDGRTLASLLSLSGKHAQMVLDFLAKPDRGTAWIDRTLETPNPSYAGQFKRTITKDGPWAELAIGHVWALVALNPVMNPVTHQMHHPDAVVAYQKQHEVVTALYRYLMDARDQTTGWALPLLYVVCRDLRKIAEQADQQLLSNSQKAVKLEEASRLLQKCFSCCLNDRASDIAASRKMGTYYLATLLFKTYFRLNSTALCKNIIRGIGAADLPPLSSFPRAHQVTYKYYMAVFAFLREDYADAENRFREALEMCHYRMKRNIELILDYLIPLLILRGVFPSSKLLAKSARHKTLYGPFAQAIKTGNVAAYERQLERAEKRLMERGTYLVVERARENAVRGLLKRAWVLEGKPARLSVETFRRYYNAAYAVGLADSGLRAAEVERVRRSAEIDLEEMECLLANMIYKGLLKGYISHAHQLVVLSKDKPFPWYAPYRNRGQVFMQARLDRENSERQKMPPATDTAAAQNGATSSNGVVLPGNGDLWSSILDSVKGTKSVQTKQCFVLGTQNSGKSTLVSRLRTTTGEAPPSSSTSAVNGRDDGEKPLDLGMSYEVLDVREEGDEGDTIARLGFFHVPAPSPPYPALLSLALSRSSLLDSLVILVLDWEKPWNFVRELEAWLWLLEDQLKMARRGEKGKEAYEEVEGRERLEAYIRAYQEPTASGAVPSPSAAAHLDDSPLPPGTLLDNLGIGLVIVCTKADQMNMLERDREFTEEQFDYIQQLLRTVALRYGAAVFYTSQTLPSSYAKLRQYLLHRIFAVPASTALATTASVTATSPTSSSRPIAPAPIATSARASFPFPHRANVVDRDQVLVPAGWDSWGKIKIMRERFDCERVGEGWEADLERLRAGPDDGEGGGAAGEEAKGGLQREYGMVVVDFEAEDRPTNASTTVAPADEQSFLRQHYEVLQAEAAKDPRLAFRQPASIGSVSLTLGPSVVGPMAGASLDMPTVASTLERARDRGDAATATGKDGARPDERYRTSMSRQNSGTSTSACSPPLSSSATFGSSNALSTSALVGRSLSKEAATGSPTMAAGGASSTAGAAAGGNQVLADFFQSLLTARTAGAGGATGAAGSAGGLRASTSDVGAAACVVQLVLFGALAGQLAVVSSTSYASLALLLLSEIAAATAVVLLLSSPDAAQASAVALGILLLTSGLSTACFDIGLALQARNHIQHFFPRLVFHASTALLASLACFGSLWAAVSLGNTSAANRFPLLADHPALSLPVLNIGRVYSWQAHY</sequence>
<keyword evidence="9" id="KW-0505">Motor protein</keyword>
<feature type="domain" description="PCI" evidence="13">
    <location>
        <begin position="243"/>
        <end position="446"/>
    </location>
</feature>
<keyword evidence="4" id="KW-0963">Cytoplasm</keyword>
<dbReference type="Gene3D" id="1.10.10.10">
    <property type="entry name" value="Winged helix-like DNA-binding domain superfamily/Winged helix DNA-binding domain"/>
    <property type="match status" value="1"/>
</dbReference>
<keyword evidence="7" id="KW-0067">ATP-binding</keyword>
<feature type="transmembrane region" description="Helical" evidence="12">
    <location>
        <begin position="1130"/>
        <end position="1150"/>
    </location>
</feature>
<dbReference type="Pfam" id="PF05783">
    <property type="entry name" value="DLIC"/>
    <property type="match status" value="3"/>
</dbReference>
<reference evidence="14 15" key="1">
    <citation type="submission" date="2019-07" db="EMBL/GenBank/DDBJ databases">
        <title>Rhodotorula toruloides NBRC10032 genome sequencing.</title>
        <authorList>
            <person name="Shida Y."/>
            <person name="Takaku H."/>
            <person name="Ogasawara W."/>
            <person name="Mori K."/>
        </authorList>
    </citation>
    <scope>NUCLEOTIDE SEQUENCE [LARGE SCALE GENOMIC DNA]</scope>
    <source>
        <strain evidence="14 15">NBRC10032</strain>
    </source>
</reference>
<evidence type="ECO:0000256" key="1">
    <source>
        <dbReference type="ARBA" id="ARBA00004245"/>
    </source>
</evidence>
<comment type="subcellular location">
    <subcellularLocation>
        <location evidence="1">Cytoplasm</location>
        <location evidence="1">Cytoskeleton</location>
    </subcellularLocation>
</comment>
<keyword evidence="8" id="KW-0243">Dynein</keyword>
<evidence type="ECO:0000256" key="5">
    <source>
        <dbReference type="ARBA" id="ARBA00022701"/>
    </source>
</evidence>
<feature type="transmembrane region" description="Helical" evidence="12">
    <location>
        <begin position="1162"/>
        <end position="1184"/>
    </location>
</feature>
<dbReference type="SUPFAM" id="SSF52540">
    <property type="entry name" value="P-loop containing nucleoside triphosphate hydrolases"/>
    <property type="match status" value="1"/>
</dbReference>
<dbReference type="EMBL" id="BJWK01000019">
    <property type="protein sequence ID" value="GEM12177.1"/>
    <property type="molecule type" value="Genomic_DNA"/>
</dbReference>
<evidence type="ECO:0000256" key="10">
    <source>
        <dbReference type="ARBA" id="ARBA00023212"/>
    </source>
</evidence>
<name>A0A511KP77_RHOTO</name>
<keyword evidence="12" id="KW-0812">Transmembrane</keyword>
<dbReference type="InterPro" id="IPR000717">
    <property type="entry name" value="PCI_dom"/>
</dbReference>
<feature type="region of interest" description="Disordered" evidence="11">
    <location>
        <begin position="538"/>
        <end position="563"/>
    </location>
</feature>
<evidence type="ECO:0000259" key="13">
    <source>
        <dbReference type="PROSITE" id="PS50250"/>
    </source>
</evidence>
<keyword evidence="3" id="KW-0813">Transport</keyword>
<feature type="transmembrane region" description="Helical" evidence="12">
    <location>
        <begin position="1196"/>
        <end position="1218"/>
    </location>
</feature>
<evidence type="ECO:0000256" key="9">
    <source>
        <dbReference type="ARBA" id="ARBA00023175"/>
    </source>
</evidence>
<protein>
    <submittedName>
        <fullName evidence="14">Cytoplasmic dynein light intermediate chain 1</fullName>
    </submittedName>
</protein>
<keyword evidence="10" id="KW-0206">Cytoskeleton</keyword>
<dbReference type="Pfam" id="PF01399">
    <property type="entry name" value="PCI"/>
    <property type="match status" value="1"/>
</dbReference>
<dbReference type="SMART" id="SM00753">
    <property type="entry name" value="PAM"/>
    <property type="match status" value="1"/>
</dbReference>
<accession>A0A511KP77</accession>
<gene>
    <name evidence="14" type="ORF">Rt10032_c19g6194</name>
</gene>
<organism evidence="14 15">
    <name type="scientific">Rhodotorula toruloides</name>
    <name type="common">Yeast</name>
    <name type="synonym">Rhodosporidium toruloides</name>
    <dbReference type="NCBI Taxonomy" id="5286"/>
    <lineage>
        <taxon>Eukaryota</taxon>
        <taxon>Fungi</taxon>
        <taxon>Dikarya</taxon>
        <taxon>Basidiomycota</taxon>
        <taxon>Pucciniomycotina</taxon>
        <taxon>Microbotryomycetes</taxon>
        <taxon>Sporidiobolales</taxon>
        <taxon>Sporidiobolaceae</taxon>
        <taxon>Rhodotorula</taxon>
    </lineage>
</organism>
<dbReference type="InterPro" id="IPR008467">
    <property type="entry name" value="Dynein1_light_intermed_chain"/>
</dbReference>
<dbReference type="GO" id="GO:0007018">
    <property type="term" value="P:microtubule-based movement"/>
    <property type="evidence" value="ECO:0007669"/>
    <property type="project" value="InterPro"/>
</dbReference>
<comment type="similarity">
    <text evidence="2">Belongs to the dynein light intermediate chain family.</text>
</comment>
<dbReference type="InterPro" id="IPR022780">
    <property type="entry name" value="Dynein_light_int_chain"/>
</dbReference>
<evidence type="ECO:0000313" key="14">
    <source>
        <dbReference type="EMBL" id="GEM12177.1"/>
    </source>
</evidence>
<feature type="region of interest" description="Disordered" evidence="11">
    <location>
        <begin position="468"/>
        <end position="494"/>
    </location>
</feature>
<dbReference type="OrthoDB" id="10252687at2759"/>
<dbReference type="AlphaFoldDB" id="A0A511KP77"/>
<keyword evidence="12" id="KW-0472">Membrane</keyword>
<dbReference type="GO" id="GO:0045504">
    <property type="term" value="F:dynein heavy chain binding"/>
    <property type="evidence" value="ECO:0007669"/>
    <property type="project" value="TreeGrafter"/>
</dbReference>
<evidence type="ECO:0000256" key="3">
    <source>
        <dbReference type="ARBA" id="ARBA00022448"/>
    </source>
</evidence>
<dbReference type="PANTHER" id="PTHR12688:SF0">
    <property type="entry name" value="DYNEIN LIGHT INTERMEDIATE CHAIN"/>
    <property type="match status" value="1"/>
</dbReference>
<evidence type="ECO:0000256" key="12">
    <source>
        <dbReference type="SAM" id="Phobius"/>
    </source>
</evidence>
<dbReference type="InterPro" id="IPR027417">
    <property type="entry name" value="P-loop_NTPase"/>
</dbReference>
<feature type="compositionally biased region" description="Basic and acidic residues" evidence="11">
    <location>
        <begin position="987"/>
        <end position="996"/>
    </location>
</feature>